<accession>A0ABV2ALT0</accession>
<protein>
    <recommendedName>
        <fullName evidence="1">Protein kinase domain-containing protein</fullName>
    </recommendedName>
</protein>
<feature type="domain" description="Protein kinase" evidence="1">
    <location>
        <begin position="40"/>
        <end position="334"/>
    </location>
</feature>
<dbReference type="Proteomes" id="UP001439008">
    <property type="component" value="Unassembled WGS sequence"/>
</dbReference>
<dbReference type="InterPro" id="IPR008271">
    <property type="entry name" value="Ser/Thr_kinase_AS"/>
</dbReference>
<reference evidence="2 3" key="1">
    <citation type="journal article" date="2024" name="BMC Biol.">
        <title>Comparative genomics of Ascetosporea gives new insight into the evolutionary basis for animal parasitism in Rhizaria.</title>
        <authorList>
            <person name="Hiltunen Thoren M."/>
            <person name="Onut-Brannstrom I."/>
            <person name="Alfjorden A."/>
            <person name="Peckova H."/>
            <person name="Swords F."/>
            <person name="Hooper C."/>
            <person name="Holzer A.S."/>
            <person name="Bass D."/>
            <person name="Burki F."/>
        </authorList>
    </citation>
    <scope>NUCLEOTIDE SEQUENCE [LARGE SCALE GENOMIC DNA]</scope>
    <source>
        <strain evidence="2">20-A016</strain>
    </source>
</reference>
<dbReference type="InterPro" id="IPR000719">
    <property type="entry name" value="Prot_kinase_dom"/>
</dbReference>
<dbReference type="InterPro" id="IPR011009">
    <property type="entry name" value="Kinase-like_dom_sf"/>
</dbReference>
<proteinExistence type="predicted"/>
<gene>
    <name evidence="2" type="ORF">MHBO_002274</name>
</gene>
<name>A0ABV2ALT0_9EUKA</name>
<comment type="caution">
    <text evidence="2">The sequence shown here is derived from an EMBL/GenBank/DDBJ whole genome shotgun (WGS) entry which is preliminary data.</text>
</comment>
<dbReference type="SMART" id="SM00220">
    <property type="entry name" value="S_TKc"/>
    <property type="match status" value="1"/>
</dbReference>
<evidence type="ECO:0000313" key="3">
    <source>
        <dbReference type="Proteomes" id="UP001439008"/>
    </source>
</evidence>
<dbReference type="Gene3D" id="1.10.510.10">
    <property type="entry name" value="Transferase(Phosphotransferase) domain 1"/>
    <property type="match status" value="1"/>
</dbReference>
<sequence length="366" mass="42930">MDSEETLVEILDIPERILNETKCSFSTKYHKDCTATLSDFEVEDLIDVCKSGRVKIFHGYFFIPNFPTMRFFRRRKIKIWYRYFVKKIIIMDTKVINRSNKHFALKVVKKDPAFYQGIELEIFKILDNAGPNRGIVKCEHQMETDEYTFIFEEYLLCDCDDLVSKMSLRIARVFIERLVDALKFLHENNIAYLDLKPANIMVDFDGNIKLIDFDSSEFLDSNLIRDTMGSLKYMAPEQVKGEFSDRSDWFSVGNMLSKILTKKSANEKLFEKNKDSNNEEKLMSLTIVRRYKTGTKKDENHIAAAKFIDSCLEVDPTKRIDLDAHKDCSDVEFLKDKSEGDDEEFEDFMKGYVDCILCRKTYLMVY</sequence>
<evidence type="ECO:0000259" key="1">
    <source>
        <dbReference type="PROSITE" id="PS50011"/>
    </source>
</evidence>
<dbReference type="EMBL" id="JBDODL010000771">
    <property type="protein sequence ID" value="MES1920620.1"/>
    <property type="molecule type" value="Genomic_DNA"/>
</dbReference>
<dbReference type="PANTHER" id="PTHR44167:SF24">
    <property type="entry name" value="SERINE_THREONINE-PROTEIN KINASE CHK2"/>
    <property type="match status" value="1"/>
</dbReference>
<dbReference type="PROSITE" id="PS50011">
    <property type="entry name" value="PROTEIN_KINASE_DOM"/>
    <property type="match status" value="1"/>
</dbReference>
<dbReference type="PANTHER" id="PTHR44167">
    <property type="entry name" value="OVARIAN-SPECIFIC SERINE/THREONINE-PROTEIN KINASE LOK-RELATED"/>
    <property type="match status" value="1"/>
</dbReference>
<dbReference type="PROSITE" id="PS00108">
    <property type="entry name" value="PROTEIN_KINASE_ST"/>
    <property type="match status" value="1"/>
</dbReference>
<evidence type="ECO:0000313" key="2">
    <source>
        <dbReference type="EMBL" id="MES1920620.1"/>
    </source>
</evidence>
<dbReference type="Pfam" id="PF00069">
    <property type="entry name" value="Pkinase"/>
    <property type="match status" value="1"/>
</dbReference>
<organism evidence="2 3">
    <name type="scientific">Bonamia ostreae</name>
    <dbReference type="NCBI Taxonomy" id="126728"/>
    <lineage>
        <taxon>Eukaryota</taxon>
        <taxon>Sar</taxon>
        <taxon>Rhizaria</taxon>
        <taxon>Endomyxa</taxon>
        <taxon>Ascetosporea</taxon>
        <taxon>Haplosporida</taxon>
        <taxon>Bonamia</taxon>
    </lineage>
</organism>
<keyword evidence="3" id="KW-1185">Reference proteome</keyword>
<dbReference type="SUPFAM" id="SSF56112">
    <property type="entry name" value="Protein kinase-like (PK-like)"/>
    <property type="match status" value="1"/>
</dbReference>